<comment type="similarity">
    <text evidence="2 4">Belongs to the NrdI family.</text>
</comment>
<protein>
    <recommendedName>
        <fullName evidence="3 4">Protein NrdI</fullName>
    </recommendedName>
</protein>
<evidence type="ECO:0000313" key="5">
    <source>
        <dbReference type="EMBL" id="KGT89253.1"/>
    </source>
</evidence>
<dbReference type="Gene3D" id="3.40.50.360">
    <property type="match status" value="1"/>
</dbReference>
<dbReference type="HAMAP" id="MF_00128">
    <property type="entry name" value="NrdI"/>
    <property type="match status" value="1"/>
</dbReference>
<gene>
    <name evidence="4 5" type="primary">nrdI</name>
    <name evidence="5" type="ORF">NG99_19805</name>
</gene>
<dbReference type="EMBL" id="JRUQ01000056">
    <property type="protein sequence ID" value="KGT89253.1"/>
    <property type="molecule type" value="Genomic_DNA"/>
</dbReference>
<comment type="function">
    <text evidence="1 4">Probably involved in ribonucleotide reductase function.</text>
</comment>
<dbReference type="InterPro" id="IPR029039">
    <property type="entry name" value="Flavoprotein-like_sf"/>
</dbReference>
<dbReference type="SUPFAM" id="SSF52218">
    <property type="entry name" value="Flavoproteins"/>
    <property type="match status" value="1"/>
</dbReference>
<dbReference type="GO" id="GO:0010181">
    <property type="term" value="F:FMN binding"/>
    <property type="evidence" value="ECO:0007669"/>
    <property type="project" value="InterPro"/>
</dbReference>
<dbReference type="OrthoDB" id="350535at2"/>
<sequence length="136" mass="15081">MSTLVYFSSQSENTHRFVSRTGLPARRIPLDAAQRLQVDKPYILVVPSYGGGTSRGAVPKQVIQFLNDVSNRQLIRGVIAAGNRNFGEAYCLAGSIIAQKCRVPCLYRFELLGTADDIANVYQGVTEFWQRQTIPS</sequence>
<dbReference type="Proteomes" id="UP000030351">
    <property type="component" value="Unassembled WGS sequence"/>
</dbReference>
<name>A0A0A3ZUD5_9GAMM</name>
<proteinExistence type="inferred from homology"/>
<dbReference type="NCBIfam" id="TIGR00333">
    <property type="entry name" value="nrdI"/>
    <property type="match status" value="1"/>
</dbReference>
<dbReference type="STRING" id="371042.NG99_19805"/>
<dbReference type="RefSeq" id="WP_034896774.1">
    <property type="nucleotide sequence ID" value="NZ_JRUQ01000056.1"/>
</dbReference>
<dbReference type="eggNOG" id="COG1780">
    <property type="taxonomic scope" value="Bacteria"/>
</dbReference>
<reference evidence="5 6" key="1">
    <citation type="submission" date="2014-10" db="EMBL/GenBank/DDBJ databases">
        <title>Genome sequence of Erwinia typographi M043b.</title>
        <authorList>
            <person name="Chan K.-G."/>
            <person name="Tan W.-S."/>
        </authorList>
    </citation>
    <scope>NUCLEOTIDE SEQUENCE [LARGE SCALE GENOMIC DNA]</scope>
    <source>
        <strain evidence="5 6">M043b</strain>
    </source>
</reference>
<dbReference type="FunFam" id="3.40.50.360:FF:000005">
    <property type="entry name" value="Protein NrdI"/>
    <property type="match status" value="1"/>
</dbReference>
<accession>A0A0A3ZUD5</accession>
<evidence type="ECO:0000256" key="3">
    <source>
        <dbReference type="ARBA" id="ARBA00020129"/>
    </source>
</evidence>
<dbReference type="Pfam" id="PF07972">
    <property type="entry name" value="Flavodoxin_NdrI"/>
    <property type="match status" value="1"/>
</dbReference>
<dbReference type="AlphaFoldDB" id="A0A0A3ZUD5"/>
<dbReference type="PANTHER" id="PTHR37297">
    <property type="entry name" value="PROTEIN NRDI"/>
    <property type="match status" value="1"/>
</dbReference>
<dbReference type="PANTHER" id="PTHR37297:SF1">
    <property type="entry name" value="PROTEIN NRDI"/>
    <property type="match status" value="1"/>
</dbReference>
<comment type="caution">
    <text evidence="5">The sequence shown here is derived from an EMBL/GenBank/DDBJ whole genome shotgun (WGS) entry which is preliminary data.</text>
</comment>
<evidence type="ECO:0000256" key="2">
    <source>
        <dbReference type="ARBA" id="ARBA00009942"/>
    </source>
</evidence>
<evidence type="ECO:0000256" key="1">
    <source>
        <dbReference type="ARBA" id="ARBA00003999"/>
    </source>
</evidence>
<dbReference type="PIRSF" id="PIRSF005087">
    <property type="entry name" value="NrdI"/>
    <property type="match status" value="1"/>
</dbReference>
<dbReference type="InterPro" id="IPR020852">
    <property type="entry name" value="RNR_Ib_NrdI_bac"/>
</dbReference>
<dbReference type="InterPro" id="IPR004465">
    <property type="entry name" value="RNR_NrdI"/>
</dbReference>
<organism evidence="5 6">
    <name type="scientific">Erwinia typographi</name>
    <dbReference type="NCBI Taxonomy" id="371042"/>
    <lineage>
        <taxon>Bacteria</taxon>
        <taxon>Pseudomonadati</taxon>
        <taxon>Pseudomonadota</taxon>
        <taxon>Gammaproteobacteria</taxon>
        <taxon>Enterobacterales</taxon>
        <taxon>Erwiniaceae</taxon>
        <taxon>Erwinia</taxon>
    </lineage>
</organism>
<evidence type="ECO:0000313" key="6">
    <source>
        <dbReference type="Proteomes" id="UP000030351"/>
    </source>
</evidence>
<evidence type="ECO:0000256" key="4">
    <source>
        <dbReference type="HAMAP-Rule" id="MF_00128"/>
    </source>
</evidence>
<keyword evidence="6" id="KW-1185">Reference proteome</keyword>